<gene>
    <name evidence="1" type="ORF">SAMN05660918_2588</name>
</gene>
<dbReference type="AlphaFoldDB" id="A0A1H6X1D9"/>
<proteinExistence type="predicted"/>
<keyword evidence="2" id="KW-1185">Reference proteome</keyword>
<protein>
    <submittedName>
        <fullName evidence="1">Uncharacterized protein</fullName>
    </submittedName>
</protein>
<dbReference type="Proteomes" id="UP000199702">
    <property type="component" value="Unassembled WGS sequence"/>
</dbReference>
<sequence length="156" mass="18542">MNELYQFTNQDLELVSQIKKHQNITAIFYHFWINLVNPEEKFVFVDTIEIVFDKTATYFFKINEEDNGYTISANYNFEEEQKALAAKFQDVLSLKRINVSEATIWKEKIKTPLLSVNTVVDYENRNENFIHFDFIDGSLAIYHDEEKGLQVEDYEF</sequence>
<accession>A0A1H6X1D9</accession>
<dbReference type="OrthoDB" id="1353777at2"/>
<dbReference type="RefSeq" id="WP_091314421.1">
    <property type="nucleotide sequence ID" value="NZ_CBCSJU010000003.1"/>
</dbReference>
<reference evidence="2" key="1">
    <citation type="submission" date="2016-10" db="EMBL/GenBank/DDBJ databases">
        <authorList>
            <person name="Varghese N."/>
            <person name="Submissions S."/>
        </authorList>
    </citation>
    <scope>NUCLEOTIDE SEQUENCE [LARGE SCALE GENOMIC DNA]</scope>
    <source>
        <strain evidence="2">DSM 17934</strain>
    </source>
</reference>
<evidence type="ECO:0000313" key="1">
    <source>
        <dbReference type="EMBL" id="SEJ18890.1"/>
    </source>
</evidence>
<evidence type="ECO:0000313" key="2">
    <source>
        <dbReference type="Proteomes" id="UP000199702"/>
    </source>
</evidence>
<dbReference type="STRING" id="402734.SAMN05660918_2588"/>
<dbReference type="EMBL" id="FNYA01000007">
    <property type="protein sequence ID" value="SEJ18890.1"/>
    <property type="molecule type" value="Genomic_DNA"/>
</dbReference>
<organism evidence="1 2">
    <name type="scientific">Flavobacterium terrigena</name>
    <dbReference type="NCBI Taxonomy" id="402734"/>
    <lineage>
        <taxon>Bacteria</taxon>
        <taxon>Pseudomonadati</taxon>
        <taxon>Bacteroidota</taxon>
        <taxon>Flavobacteriia</taxon>
        <taxon>Flavobacteriales</taxon>
        <taxon>Flavobacteriaceae</taxon>
        <taxon>Flavobacterium</taxon>
    </lineage>
</organism>
<name>A0A1H6X1D9_9FLAO</name>